<keyword evidence="6" id="KW-0479">Metal-binding</keyword>
<dbReference type="SMART" id="SM00220">
    <property type="entry name" value="S_TKc"/>
    <property type="match status" value="1"/>
</dbReference>
<evidence type="ECO:0000259" key="17">
    <source>
        <dbReference type="PROSITE" id="PS50011"/>
    </source>
</evidence>
<dbReference type="EC" id="2.7.11.1" evidence="2"/>
<dbReference type="InterPro" id="IPR018247">
    <property type="entry name" value="EF_Hand_1_Ca_BS"/>
</dbReference>
<evidence type="ECO:0000256" key="6">
    <source>
        <dbReference type="ARBA" id="ARBA00022723"/>
    </source>
</evidence>
<dbReference type="InterPro" id="IPR011992">
    <property type="entry name" value="EF-hand-dom_pair"/>
</dbReference>
<keyword evidence="11 16" id="KW-0067">ATP-binding</keyword>
<evidence type="ECO:0000256" key="10">
    <source>
        <dbReference type="ARBA" id="ARBA00022837"/>
    </source>
</evidence>
<comment type="catalytic activity">
    <reaction evidence="14">
        <text>L-threonyl-[protein] + ATP = O-phospho-L-threonyl-[protein] + ADP + H(+)</text>
        <dbReference type="Rhea" id="RHEA:46608"/>
        <dbReference type="Rhea" id="RHEA-COMP:11060"/>
        <dbReference type="Rhea" id="RHEA-COMP:11605"/>
        <dbReference type="ChEBI" id="CHEBI:15378"/>
        <dbReference type="ChEBI" id="CHEBI:30013"/>
        <dbReference type="ChEBI" id="CHEBI:30616"/>
        <dbReference type="ChEBI" id="CHEBI:61977"/>
        <dbReference type="ChEBI" id="CHEBI:456216"/>
        <dbReference type="EC" id="2.7.11.1"/>
    </reaction>
</comment>
<evidence type="ECO:0000256" key="7">
    <source>
        <dbReference type="ARBA" id="ARBA00022737"/>
    </source>
</evidence>
<comment type="catalytic activity">
    <reaction evidence="15">
        <text>L-seryl-[protein] + ATP = O-phospho-L-seryl-[protein] + ADP + H(+)</text>
        <dbReference type="Rhea" id="RHEA:17989"/>
        <dbReference type="Rhea" id="RHEA-COMP:9863"/>
        <dbReference type="Rhea" id="RHEA-COMP:11604"/>
        <dbReference type="ChEBI" id="CHEBI:15378"/>
        <dbReference type="ChEBI" id="CHEBI:29999"/>
        <dbReference type="ChEBI" id="CHEBI:30616"/>
        <dbReference type="ChEBI" id="CHEBI:83421"/>
        <dbReference type="ChEBI" id="CHEBI:456216"/>
        <dbReference type="EC" id="2.7.11.1"/>
    </reaction>
</comment>
<dbReference type="AlphaFoldDB" id="A0AAQ3SN21"/>
<keyword evidence="12" id="KW-0449">Lipoprotein</keyword>
<dbReference type="GO" id="GO:0005524">
    <property type="term" value="F:ATP binding"/>
    <property type="evidence" value="ECO:0007669"/>
    <property type="project" value="UniProtKB-UniRule"/>
</dbReference>
<sequence length="526" mass="59796">MGNQCLNGTYGNNYINYNRFHNEHLASRQYDGDDYEDCYSGPSRSVVADLMRQGLKRTLTSISVLRQKTPNVTEHYTLGRQLGEGLFGTTYLCTEITTGCQYACKSILKTKFQNMQDIEDARREIQIMHYLSGQKNIVNIKDAYEDEEAVHIVMELCEGGELYDRIKKGSYSERKAAELIRIIIGIIEKCHSLGVMHRDLKPENFLLQDKDDDLSIKVIDFGLSVFFKPGEVFAEIVGSPYYIAPEVLQKRYGPEADVWTAGVILYVLLGGVPPFWADTKEGIYDKVWNGHFDSELDQWHRISDSAKDLIRKMLCPCPSERLKLHDVLKHPWICDNGAATHQTLDLTVRSHTNKLSAVNKLKKLALQVIAEPLSEEEIARLRGMFKAMDNRNRGAITFGELKEGLRRCSSVFKNIGISDLIDVDDYDNKININWEEFIAATVPLSKIEHKEHLMAAFTYFDKDGSGYITVDELQGASMERNMDDTFLEDIILEVDQSNDGQTNYVEFVTMMQSDISGLGGKQWRAA</sequence>
<dbReference type="GO" id="GO:0016020">
    <property type="term" value="C:membrane"/>
    <property type="evidence" value="ECO:0007669"/>
    <property type="project" value="UniProtKB-SubCell"/>
</dbReference>
<evidence type="ECO:0000256" key="8">
    <source>
        <dbReference type="ARBA" id="ARBA00022741"/>
    </source>
</evidence>
<dbReference type="CDD" id="cd00051">
    <property type="entry name" value="EFh"/>
    <property type="match status" value="1"/>
</dbReference>
<evidence type="ECO:0000259" key="18">
    <source>
        <dbReference type="PROSITE" id="PS50222"/>
    </source>
</evidence>
<dbReference type="InterPro" id="IPR000719">
    <property type="entry name" value="Prot_kinase_dom"/>
</dbReference>
<dbReference type="SMART" id="SM00054">
    <property type="entry name" value="EFh"/>
    <property type="match status" value="3"/>
</dbReference>
<dbReference type="PANTHER" id="PTHR24349">
    <property type="entry name" value="SERINE/THREONINE-PROTEIN KINASE"/>
    <property type="match status" value="1"/>
</dbReference>
<evidence type="ECO:0000256" key="1">
    <source>
        <dbReference type="ARBA" id="ARBA00004635"/>
    </source>
</evidence>
<dbReference type="FunFam" id="1.10.238.10:FF:000001">
    <property type="entry name" value="Calmodulin 1"/>
    <property type="match status" value="1"/>
</dbReference>
<proteinExistence type="inferred from homology"/>
<evidence type="ECO:0000256" key="12">
    <source>
        <dbReference type="ARBA" id="ARBA00023288"/>
    </source>
</evidence>
<feature type="domain" description="EF-hand" evidence="18">
    <location>
        <begin position="448"/>
        <end position="483"/>
    </location>
</feature>
<dbReference type="GO" id="GO:0005509">
    <property type="term" value="F:calcium ion binding"/>
    <property type="evidence" value="ECO:0007669"/>
    <property type="project" value="InterPro"/>
</dbReference>
<dbReference type="Gene3D" id="3.30.200.20">
    <property type="entry name" value="Phosphorylase Kinase, domain 1"/>
    <property type="match status" value="1"/>
</dbReference>
<dbReference type="EMBL" id="CP144746">
    <property type="protein sequence ID" value="WVZ57479.1"/>
    <property type="molecule type" value="Genomic_DNA"/>
</dbReference>
<evidence type="ECO:0000256" key="13">
    <source>
        <dbReference type="ARBA" id="ARBA00024334"/>
    </source>
</evidence>
<evidence type="ECO:0000256" key="14">
    <source>
        <dbReference type="ARBA" id="ARBA00047899"/>
    </source>
</evidence>
<keyword evidence="9" id="KW-0418">Kinase</keyword>
<feature type="domain" description="Protein kinase" evidence="17">
    <location>
        <begin position="76"/>
        <end position="333"/>
    </location>
</feature>
<protein>
    <recommendedName>
        <fullName evidence="2">non-specific serine/threonine protein kinase</fullName>
        <ecNumber evidence="2">2.7.11.1</ecNumber>
    </recommendedName>
</protein>
<comment type="similarity">
    <text evidence="13">Belongs to the protein kinase superfamily. Ser/Thr protein kinase family. CDPK subfamily.</text>
</comment>
<evidence type="ECO:0000256" key="4">
    <source>
        <dbReference type="ARBA" id="ARBA00022679"/>
    </source>
</evidence>
<dbReference type="SUPFAM" id="SSF47473">
    <property type="entry name" value="EF-hand"/>
    <property type="match status" value="1"/>
</dbReference>
<keyword evidence="10" id="KW-0106">Calcium</keyword>
<keyword evidence="5" id="KW-0519">Myristate</keyword>
<dbReference type="InterPro" id="IPR002048">
    <property type="entry name" value="EF_hand_dom"/>
</dbReference>
<dbReference type="CDD" id="cd05117">
    <property type="entry name" value="STKc_CAMK"/>
    <property type="match status" value="1"/>
</dbReference>
<name>A0AAQ3SN21_PASNO</name>
<keyword evidence="7" id="KW-0677">Repeat</keyword>
<evidence type="ECO:0000256" key="11">
    <source>
        <dbReference type="ARBA" id="ARBA00022840"/>
    </source>
</evidence>
<reference evidence="19 20" key="1">
    <citation type="submission" date="2024-02" db="EMBL/GenBank/DDBJ databases">
        <title>High-quality chromosome-scale genome assembly of Pensacola bahiagrass (Paspalum notatum Flugge var. saurae).</title>
        <authorList>
            <person name="Vega J.M."/>
            <person name="Podio M."/>
            <person name="Orjuela J."/>
            <person name="Siena L.A."/>
            <person name="Pessino S.C."/>
            <person name="Combes M.C."/>
            <person name="Mariac C."/>
            <person name="Albertini E."/>
            <person name="Pupilli F."/>
            <person name="Ortiz J.P.A."/>
            <person name="Leblanc O."/>
        </authorList>
    </citation>
    <scope>NUCLEOTIDE SEQUENCE [LARGE SCALE GENOMIC DNA]</scope>
    <source>
        <strain evidence="19">R1</strain>
        <tissue evidence="19">Leaf</tissue>
    </source>
</reference>
<comment type="subcellular location">
    <subcellularLocation>
        <location evidence="1">Membrane</location>
        <topology evidence="1">Lipid-anchor</topology>
    </subcellularLocation>
</comment>
<dbReference type="Gene3D" id="1.10.510.10">
    <property type="entry name" value="Transferase(Phosphotransferase) domain 1"/>
    <property type="match status" value="1"/>
</dbReference>
<dbReference type="InterPro" id="IPR008271">
    <property type="entry name" value="Ser/Thr_kinase_AS"/>
</dbReference>
<keyword evidence="4" id="KW-0808">Transferase</keyword>
<dbReference type="SUPFAM" id="SSF56112">
    <property type="entry name" value="Protein kinase-like (PK-like)"/>
    <property type="match status" value="1"/>
</dbReference>
<evidence type="ECO:0000256" key="9">
    <source>
        <dbReference type="ARBA" id="ARBA00022777"/>
    </source>
</evidence>
<feature type="binding site" evidence="16">
    <location>
        <position position="109"/>
    </location>
    <ligand>
        <name>ATP</name>
        <dbReference type="ChEBI" id="CHEBI:30616"/>
    </ligand>
</feature>
<accession>A0AAQ3SN21</accession>
<dbReference type="Gene3D" id="1.10.238.10">
    <property type="entry name" value="EF-hand"/>
    <property type="match status" value="2"/>
</dbReference>
<dbReference type="FunFam" id="3.30.200.20:FF:000004">
    <property type="entry name" value="Calcium-dependent protein kinase 1"/>
    <property type="match status" value="1"/>
</dbReference>
<dbReference type="PROSITE" id="PS00018">
    <property type="entry name" value="EF_HAND_1"/>
    <property type="match status" value="1"/>
</dbReference>
<keyword evidence="3" id="KW-0723">Serine/threonine-protein kinase</keyword>
<feature type="domain" description="EF-hand" evidence="18">
    <location>
        <begin position="376"/>
        <end position="411"/>
    </location>
</feature>
<evidence type="ECO:0000313" key="20">
    <source>
        <dbReference type="Proteomes" id="UP001341281"/>
    </source>
</evidence>
<keyword evidence="20" id="KW-1185">Reference proteome</keyword>
<dbReference type="PROSITE" id="PS00108">
    <property type="entry name" value="PROTEIN_KINASE_ST"/>
    <property type="match status" value="1"/>
</dbReference>
<dbReference type="InterPro" id="IPR017441">
    <property type="entry name" value="Protein_kinase_ATP_BS"/>
</dbReference>
<evidence type="ECO:0000256" key="15">
    <source>
        <dbReference type="ARBA" id="ARBA00048679"/>
    </source>
</evidence>
<evidence type="ECO:0000313" key="19">
    <source>
        <dbReference type="EMBL" id="WVZ57479.1"/>
    </source>
</evidence>
<dbReference type="FunFam" id="1.10.510.10:FF:000178">
    <property type="entry name" value="Calcium-dependent protein kinase 5"/>
    <property type="match status" value="1"/>
</dbReference>
<evidence type="ECO:0000256" key="16">
    <source>
        <dbReference type="PROSITE-ProRule" id="PRU10141"/>
    </source>
</evidence>
<dbReference type="PROSITE" id="PS50011">
    <property type="entry name" value="PROTEIN_KINASE_DOM"/>
    <property type="match status" value="1"/>
</dbReference>
<dbReference type="InterPro" id="IPR050205">
    <property type="entry name" value="CDPK_Ser/Thr_kinases"/>
</dbReference>
<dbReference type="Proteomes" id="UP001341281">
    <property type="component" value="Chromosome 02"/>
</dbReference>
<dbReference type="InterPro" id="IPR011009">
    <property type="entry name" value="Kinase-like_dom_sf"/>
</dbReference>
<dbReference type="PROSITE" id="PS50222">
    <property type="entry name" value="EF_HAND_2"/>
    <property type="match status" value="2"/>
</dbReference>
<gene>
    <name evidence="19" type="ORF">U9M48_007859</name>
</gene>
<evidence type="ECO:0000256" key="3">
    <source>
        <dbReference type="ARBA" id="ARBA00022527"/>
    </source>
</evidence>
<organism evidence="19 20">
    <name type="scientific">Paspalum notatum var. saurae</name>
    <dbReference type="NCBI Taxonomy" id="547442"/>
    <lineage>
        <taxon>Eukaryota</taxon>
        <taxon>Viridiplantae</taxon>
        <taxon>Streptophyta</taxon>
        <taxon>Embryophyta</taxon>
        <taxon>Tracheophyta</taxon>
        <taxon>Spermatophyta</taxon>
        <taxon>Magnoliopsida</taxon>
        <taxon>Liliopsida</taxon>
        <taxon>Poales</taxon>
        <taxon>Poaceae</taxon>
        <taxon>PACMAD clade</taxon>
        <taxon>Panicoideae</taxon>
        <taxon>Andropogonodae</taxon>
        <taxon>Paspaleae</taxon>
        <taxon>Paspalinae</taxon>
        <taxon>Paspalum</taxon>
    </lineage>
</organism>
<dbReference type="GO" id="GO:0004674">
    <property type="term" value="F:protein serine/threonine kinase activity"/>
    <property type="evidence" value="ECO:0007669"/>
    <property type="project" value="UniProtKB-KW"/>
</dbReference>
<evidence type="ECO:0000256" key="5">
    <source>
        <dbReference type="ARBA" id="ARBA00022707"/>
    </source>
</evidence>
<dbReference type="Pfam" id="PF00069">
    <property type="entry name" value="Pkinase"/>
    <property type="match status" value="1"/>
</dbReference>
<dbReference type="Pfam" id="PF13499">
    <property type="entry name" value="EF-hand_7"/>
    <property type="match status" value="1"/>
</dbReference>
<evidence type="ECO:0000256" key="2">
    <source>
        <dbReference type="ARBA" id="ARBA00012513"/>
    </source>
</evidence>
<dbReference type="PROSITE" id="PS00107">
    <property type="entry name" value="PROTEIN_KINASE_ATP"/>
    <property type="match status" value="1"/>
</dbReference>
<keyword evidence="8 16" id="KW-0547">Nucleotide-binding</keyword>